<evidence type="ECO:0000256" key="5">
    <source>
        <dbReference type="ARBA" id="ARBA00023242"/>
    </source>
</evidence>
<evidence type="ECO:0000256" key="2">
    <source>
        <dbReference type="ARBA" id="ARBA00009154"/>
    </source>
</evidence>
<evidence type="ECO:0000313" key="8">
    <source>
        <dbReference type="EMBL" id="KZZ90508.1"/>
    </source>
</evidence>
<dbReference type="Proteomes" id="UP000078544">
    <property type="component" value="Unassembled WGS sequence"/>
</dbReference>
<dbReference type="GO" id="GO:0010468">
    <property type="term" value="P:regulation of gene expression"/>
    <property type="evidence" value="ECO:0007669"/>
    <property type="project" value="TreeGrafter"/>
</dbReference>
<reference evidence="8 9" key="1">
    <citation type="journal article" date="2016" name="Genome Biol. Evol.">
        <title>Divergent and convergent evolution of fungal pathogenicity.</title>
        <authorList>
            <person name="Shang Y."/>
            <person name="Xiao G."/>
            <person name="Zheng P."/>
            <person name="Cen K."/>
            <person name="Zhan S."/>
            <person name="Wang C."/>
        </authorList>
    </citation>
    <scope>NUCLEOTIDE SEQUENCE [LARGE SCALE GENOMIC DNA]</scope>
    <source>
        <strain evidence="8 9">RCEF 2490</strain>
    </source>
</reference>
<dbReference type="GO" id="GO:0003723">
    <property type="term" value="F:RNA binding"/>
    <property type="evidence" value="ECO:0007669"/>
    <property type="project" value="UniProtKB-UniRule"/>
</dbReference>
<dbReference type="Pfam" id="PF04000">
    <property type="entry name" value="Sas10_Utp3"/>
    <property type="match status" value="1"/>
</dbReference>
<dbReference type="OrthoDB" id="1421013at2759"/>
<evidence type="ECO:0000256" key="1">
    <source>
        <dbReference type="ARBA" id="ARBA00004123"/>
    </source>
</evidence>
<feature type="compositionally biased region" description="Basic residues" evidence="7">
    <location>
        <begin position="222"/>
        <end position="233"/>
    </location>
</feature>
<evidence type="ECO:0000256" key="7">
    <source>
        <dbReference type="SAM" id="MobiDB-lite"/>
    </source>
</evidence>
<dbReference type="STRING" id="1081109.A0A167XV72"/>
<keyword evidence="3 6" id="KW-0698">rRNA processing</keyword>
<dbReference type="InterPro" id="IPR007146">
    <property type="entry name" value="Sas10/Utp3/C1D"/>
</dbReference>
<organism evidence="8 9">
    <name type="scientific">Moelleriella libera RCEF 2490</name>
    <dbReference type="NCBI Taxonomy" id="1081109"/>
    <lineage>
        <taxon>Eukaryota</taxon>
        <taxon>Fungi</taxon>
        <taxon>Dikarya</taxon>
        <taxon>Ascomycota</taxon>
        <taxon>Pezizomycotina</taxon>
        <taxon>Sordariomycetes</taxon>
        <taxon>Hypocreomycetidae</taxon>
        <taxon>Hypocreales</taxon>
        <taxon>Clavicipitaceae</taxon>
        <taxon>Moelleriella</taxon>
    </lineage>
</organism>
<keyword evidence="5 6" id="KW-0539">Nucleus</keyword>
<dbReference type="PANTHER" id="PTHR15341:SF3">
    <property type="entry name" value="NUCLEAR NUCLEIC ACID-BINDING PROTEIN C1D"/>
    <property type="match status" value="1"/>
</dbReference>
<dbReference type="AlphaFoldDB" id="A0A167XV72"/>
<proteinExistence type="inferred from homology"/>
<dbReference type="EMBL" id="AZGY01000021">
    <property type="protein sequence ID" value="KZZ90508.1"/>
    <property type="molecule type" value="Genomic_DNA"/>
</dbReference>
<evidence type="ECO:0000313" key="9">
    <source>
        <dbReference type="Proteomes" id="UP000078544"/>
    </source>
</evidence>
<gene>
    <name evidence="8" type="ORF">AAL_07194</name>
</gene>
<sequence length="233" mass="25072">MADVKDILPDLAKLDAQLDDLEDALGPLLTTDLLTEQASQLPLLDKAKLFSLTAYAIESLLFAHLRLQGADAQKHPVYAELKRIQQSFGKIKAAEEAEGSQDTSAKDGRSLVVNQEAAARMLKADLPPFSPPRSTIYQFPLTRLHVSLIFHITTCPSPVPAPSQPQAHVLQAPNKSLSSKLAERIAEERAKALLKSVGSASTSTSKRAAAAAGGQDAAAPQSKRRKGKHKKQK</sequence>
<dbReference type="InterPro" id="IPR011082">
    <property type="entry name" value="Exosome-assoc_fac/DNA_repair"/>
</dbReference>
<accession>A0A167XV72</accession>
<evidence type="ECO:0000256" key="4">
    <source>
        <dbReference type="ARBA" id="ARBA00022884"/>
    </source>
</evidence>
<name>A0A167XV72_9HYPO</name>
<keyword evidence="9" id="KW-1185">Reference proteome</keyword>
<feature type="compositionally biased region" description="Low complexity" evidence="7">
    <location>
        <begin position="199"/>
        <end position="221"/>
    </location>
</feature>
<dbReference type="GO" id="GO:0000178">
    <property type="term" value="C:exosome (RNase complex)"/>
    <property type="evidence" value="ECO:0007669"/>
    <property type="project" value="TreeGrafter"/>
</dbReference>
<dbReference type="GO" id="GO:0000460">
    <property type="term" value="P:maturation of 5.8S rRNA"/>
    <property type="evidence" value="ECO:0007669"/>
    <property type="project" value="TreeGrafter"/>
</dbReference>
<feature type="region of interest" description="Disordered" evidence="7">
    <location>
        <begin position="194"/>
        <end position="233"/>
    </location>
</feature>
<comment type="caution">
    <text evidence="8">The sequence shown here is derived from an EMBL/GenBank/DDBJ whole genome shotgun (WGS) entry which is preliminary data.</text>
</comment>
<keyword evidence="4 6" id="KW-0694">RNA-binding</keyword>
<dbReference type="PANTHER" id="PTHR15341">
    <property type="entry name" value="SUN-COR STEROID HORMONE RECEPTOR CO-REPRESSOR"/>
    <property type="match status" value="1"/>
</dbReference>
<comment type="similarity">
    <text evidence="2 6">Belongs to the C1D family.</text>
</comment>
<comment type="function">
    <text evidence="6">Required for exosome-dependent processing of pre-rRNA and small nucleolar RNA (snRNA) precursors. Involved in processing of 35S pre-rRNA at the A0, A1 and A2 sites.</text>
</comment>
<evidence type="ECO:0000256" key="3">
    <source>
        <dbReference type="ARBA" id="ARBA00022552"/>
    </source>
</evidence>
<comment type="subcellular location">
    <subcellularLocation>
        <location evidence="1 6">Nucleus</location>
    </subcellularLocation>
</comment>
<dbReference type="GO" id="GO:0003677">
    <property type="term" value="F:DNA binding"/>
    <property type="evidence" value="ECO:0007669"/>
    <property type="project" value="TreeGrafter"/>
</dbReference>
<evidence type="ECO:0000256" key="6">
    <source>
        <dbReference type="RuleBase" id="RU368003"/>
    </source>
</evidence>
<dbReference type="GO" id="GO:0005730">
    <property type="term" value="C:nucleolus"/>
    <property type="evidence" value="ECO:0007669"/>
    <property type="project" value="TreeGrafter"/>
</dbReference>
<protein>
    <recommendedName>
        <fullName evidence="6">Exosome complex protein</fullName>
    </recommendedName>
</protein>